<dbReference type="PROSITE" id="PS00041">
    <property type="entry name" value="HTH_ARAC_FAMILY_1"/>
    <property type="match status" value="1"/>
</dbReference>
<dbReference type="PROSITE" id="PS01124">
    <property type="entry name" value="HTH_ARAC_FAMILY_2"/>
    <property type="match status" value="1"/>
</dbReference>
<name>A0A084IHV2_SALHC</name>
<dbReference type="CDD" id="cd06976">
    <property type="entry name" value="cupin_MtlR-like_N"/>
    <property type="match status" value="1"/>
</dbReference>
<proteinExistence type="predicted"/>
<feature type="domain" description="HTH araC/xylS-type" evidence="5">
    <location>
        <begin position="198"/>
        <end position="296"/>
    </location>
</feature>
<gene>
    <name evidence="6" type="ORF">C41B8_15802</name>
</gene>
<evidence type="ECO:0000256" key="4">
    <source>
        <dbReference type="SAM" id="MobiDB-lite"/>
    </source>
</evidence>
<evidence type="ECO:0000259" key="5">
    <source>
        <dbReference type="PROSITE" id="PS01124"/>
    </source>
</evidence>
<dbReference type="eggNOG" id="COG2207">
    <property type="taxonomic scope" value="Bacteria"/>
</dbReference>
<evidence type="ECO:0000256" key="1">
    <source>
        <dbReference type="ARBA" id="ARBA00023015"/>
    </source>
</evidence>
<keyword evidence="3" id="KW-0804">Transcription</keyword>
<evidence type="ECO:0000313" key="7">
    <source>
        <dbReference type="Proteomes" id="UP000028302"/>
    </source>
</evidence>
<keyword evidence="1" id="KW-0805">Transcription regulation</keyword>
<evidence type="ECO:0000256" key="3">
    <source>
        <dbReference type="ARBA" id="ARBA00023163"/>
    </source>
</evidence>
<dbReference type="InterPro" id="IPR018062">
    <property type="entry name" value="HTH_AraC-typ_CS"/>
</dbReference>
<dbReference type="AlphaFoldDB" id="A0A084IHV2"/>
<dbReference type="GO" id="GO:0003700">
    <property type="term" value="F:DNA-binding transcription factor activity"/>
    <property type="evidence" value="ECO:0007669"/>
    <property type="project" value="InterPro"/>
</dbReference>
<dbReference type="SMART" id="SM00342">
    <property type="entry name" value="HTH_ARAC"/>
    <property type="match status" value="1"/>
</dbReference>
<organism evidence="6 7">
    <name type="scientific">Salinisphaera hydrothermalis (strain C41B8)</name>
    <dbReference type="NCBI Taxonomy" id="1304275"/>
    <lineage>
        <taxon>Bacteria</taxon>
        <taxon>Pseudomonadati</taxon>
        <taxon>Pseudomonadota</taxon>
        <taxon>Gammaproteobacteria</taxon>
        <taxon>Salinisphaerales</taxon>
        <taxon>Salinisphaeraceae</taxon>
        <taxon>Salinisphaera</taxon>
    </lineage>
</organism>
<dbReference type="PRINTS" id="PR00032">
    <property type="entry name" value="HTHARAC"/>
</dbReference>
<dbReference type="Pfam" id="PF12833">
    <property type="entry name" value="HTH_18"/>
    <property type="match status" value="1"/>
</dbReference>
<dbReference type="Proteomes" id="UP000028302">
    <property type="component" value="Unassembled WGS sequence"/>
</dbReference>
<dbReference type="PANTHER" id="PTHR43280">
    <property type="entry name" value="ARAC-FAMILY TRANSCRIPTIONAL REGULATOR"/>
    <property type="match status" value="1"/>
</dbReference>
<evidence type="ECO:0000313" key="6">
    <source>
        <dbReference type="EMBL" id="KEZ76286.1"/>
    </source>
</evidence>
<sequence>MRTMSGPYPYPGELGDPVYENIAHDPRHSFYWHTHGFPSPLAKWNFHPEYELHLIRHSYGHYMVGDYAGRFGPGNLVLVGPNLPHSWFSDLLHENDVIERRDVVLQFRGEWLESLMRLCPELRRVEPLIQDSSRGVLFTGVEAQDAASRLEAMGRQDEVARVSTLIELLGRLSRNDYRLLTSPNYHLRHAGVRSEQVDAILQHVHRHFNRHISMTAVARWQGMTPSTFSRFFKQATGDTFIAFVRRLRIDHACRLLLDPRYAVADVCFMAGYSNLSNFNRHFRRLTGMTPREYRQSSAAEHDAAAAVDEPARRVG</sequence>
<evidence type="ECO:0000256" key="2">
    <source>
        <dbReference type="ARBA" id="ARBA00023125"/>
    </source>
</evidence>
<dbReference type="Gene3D" id="1.10.10.60">
    <property type="entry name" value="Homeodomain-like"/>
    <property type="match status" value="2"/>
</dbReference>
<reference evidence="6 7" key="1">
    <citation type="submission" date="2013-03" db="EMBL/GenBank/DDBJ databases">
        <title>Salinisphaera hydrothermalis C41B8 Genome Sequencing.</title>
        <authorList>
            <person name="Li C."/>
            <person name="Lai Q."/>
            <person name="Shao Z."/>
        </authorList>
    </citation>
    <scope>NUCLEOTIDE SEQUENCE [LARGE SCALE GENOMIC DNA]</scope>
    <source>
        <strain evidence="6 7">C41B8</strain>
    </source>
</reference>
<keyword evidence="2" id="KW-0238">DNA-binding</keyword>
<dbReference type="PANTHER" id="PTHR43280:SF27">
    <property type="entry name" value="TRANSCRIPTIONAL REGULATOR MTLR"/>
    <property type="match status" value="1"/>
</dbReference>
<comment type="caution">
    <text evidence="6">The sequence shown here is derived from an EMBL/GenBank/DDBJ whole genome shotgun (WGS) entry which is preliminary data.</text>
</comment>
<dbReference type="GO" id="GO:0043565">
    <property type="term" value="F:sequence-specific DNA binding"/>
    <property type="evidence" value="ECO:0007669"/>
    <property type="project" value="InterPro"/>
</dbReference>
<dbReference type="PATRIC" id="fig|1304275.5.peg.3233"/>
<dbReference type="InterPro" id="IPR020449">
    <property type="entry name" value="Tscrpt_reg_AraC-type_HTH"/>
</dbReference>
<keyword evidence="7" id="KW-1185">Reference proteome</keyword>
<dbReference type="SUPFAM" id="SSF46689">
    <property type="entry name" value="Homeodomain-like"/>
    <property type="match status" value="2"/>
</dbReference>
<protein>
    <submittedName>
        <fullName evidence="6">AraC family transcriptional regulator</fullName>
    </submittedName>
</protein>
<accession>A0A084IHV2</accession>
<dbReference type="InterPro" id="IPR018060">
    <property type="entry name" value="HTH_AraC"/>
</dbReference>
<dbReference type="EMBL" id="APNK01000034">
    <property type="protein sequence ID" value="KEZ76286.1"/>
    <property type="molecule type" value="Genomic_DNA"/>
</dbReference>
<dbReference type="InterPro" id="IPR009057">
    <property type="entry name" value="Homeodomain-like_sf"/>
</dbReference>
<feature type="region of interest" description="Disordered" evidence="4">
    <location>
        <begin position="293"/>
        <end position="315"/>
    </location>
</feature>
<dbReference type="STRING" id="1304275.C41B8_15802"/>